<dbReference type="GO" id="GO:0009269">
    <property type="term" value="P:response to desiccation"/>
    <property type="evidence" value="ECO:0007669"/>
    <property type="project" value="InterPro"/>
</dbReference>
<feature type="domain" description="Water stress and hypersensitive response" evidence="2">
    <location>
        <begin position="29"/>
        <end position="149"/>
    </location>
</feature>
<dbReference type="SMART" id="SM00769">
    <property type="entry name" value="WHy"/>
    <property type="match status" value="1"/>
</dbReference>
<dbReference type="Pfam" id="PF03168">
    <property type="entry name" value="LEA_2"/>
    <property type="match status" value="1"/>
</dbReference>
<evidence type="ECO:0000313" key="4">
    <source>
        <dbReference type="Proteomes" id="UP000248146"/>
    </source>
</evidence>
<feature type="signal peptide" evidence="1">
    <location>
        <begin position="1"/>
        <end position="22"/>
    </location>
</feature>
<evidence type="ECO:0000256" key="1">
    <source>
        <dbReference type="SAM" id="SignalP"/>
    </source>
</evidence>
<protein>
    <submittedName>
        <fullName evidence="3">Water stress/hypersensitive response domain-containing protein</fullName>
    </submittedName>
</protein>
<accession>A0A2V4LQT8</accession>
<dbReference type="Proteomes" id="UP000248146">
    <property type="component" value="Unassembled WGS sequence"/>
</dbReference>
<dbReference type="AlphaFoldDB" id="A0A2V4LQT8"/>
<comment type="caution">
    <text evidence="3">The sequence shown here is derived from an EMBL/GenBank/DDBJ whole genome shotgun (WGS) entry which is preliminary data.</text>
</comment>
<keyword evidence="1" id="KW-0732">Signal</keyword>
<dbReference type="Gene3D" id="2.60.40.1820">
    <property type="match status" value="1"/>
</dbReference>
<dbReference type="RefSeq" id="WP_110681109.1">
    <property type="nucleotide sequence ID" value="NZ_CP154874.1"/>
</dbReference>
<name>A0A2V4LQT8_AQUAC</name>
<dbReference type="InterPro" id="IPR004864">
    <property type="entry name" value="LEA_2"/>
</dbReference>
<dbReference type="InterPro" id="IPR013990">
    <property type="entry name" value="WHy-dom"/>
</dbReference>
<dbReference type="OrthoDB" id="5421820at2"/>
<dbReference type="SUPFAM" id="SSF117070">
    <property type="entry name" value="LEA14-like"/>
    <property type="match status" value="1"/>
</dbReference>
<organism evidence="3 4">
    <name type="scientific">Aquipseudomonas alcaligenes</name>
    <name type="common">Pseudomonas alcaligenes</name>
    <dbReference type="NCBI Taxonomy" id="43263"/>
    <lineage>
        <taxon>Bacteria</taxon>
        <taxon>Pseudomonadati</taxon>
        <taxon>Pseudomonadota</taxon>
        <taxon>Gammaproteobacteria</taxon>
        <taxon>Pseudomonadales</taxon>
        <taxon>Pseudomonadaceae</taxon>
        <taxon>Aquipseudomonas</taxon>
    </lineage>
</organism>
<proteinExistence type="predicted"/>
<dbReference type="EMBL" id="QJRX01000002">
    <property type="protein sequence ID" value="PYC28443.1"/>
    <property type="molecule type" value="Genomic_DNA"/>
</dbReference>
<evidence type="ECO:0000313" key="3">
    <source>
        <dbReference type="EMBL" id="PYC28443.1"/>
    </source>
</evidence>
<dbReference type="PROSITE" id="PS51257">
    <property type="entry name" value="PROKAR_LIPOPROTEIN"/>
    <property type="match status" value="1"/>
</dbReference>
<sequence length="158" mass="16675">MRATRLLTCVLLGLLGGCAALAPRDPLHIDLVDLQPEPAQGLEMRFAVLLRVQNPNDGAIDFDGVALQLDVNGQPLASGVSAQRGQVPRYGEVLLRVPLSVSAFSVFRQAWAAAGYPQGRGLPYELRGKLGGGLFGAARFSDSGTLDWPQPGAVGQGR</sequence>
<gene>
    <name evidence="3" type="ORF">DMO17_04485</name>
</gene>
<evidence type="ECO:0000259" key="2">
    <source>
        <dbReference type="SMART" id="SM00769"/>
    </source>
</evidence>
<feature type="chain" id="PRO_5016124097" evidence="1">
    <location>
        <begin position="23"/>
        <end position="158"/>
    </location>
</feature>
<reference evidence="3 4" key="1">
    <citation type="submission" date="2018-06" db="EMBL/GenBank/DDBJ databases">
        <title>Pseudomonas diversity within urban Lake Michigan freshwaters.</title>
        <authorList>
            <person name="Batrich M."/>
            <person name="Hatzopoulos T."/>
            <person name="Putonti C."/>
        </authorList>
    </citation>
    <scope>NUCLEOTIDE SEQUENCE [LARGE SCALE GENOMIC DNA]</scope>
    <source>
        <strain evidence="3 4">MB-090714</strain>
    </source>
</reference>